<reference evidence="4" key="1">
    <citation type="submission" date="2022-10" db="EMBL/GenBank/DDBJ databases">
        <title>Culturing micro-colonial fungi from biological soil crusts in the Mojave desert and describing Neophaeococcomyces mojavensis, and introducing the new genera and species Taxawa tesnikishii.</title>
        <authorList>
            <person name="Kurbessoian T."/>
            <person name="Stajich J.E."/>
        </authorList>
    </citation>
    <scope>NUCLEOTIDE SEQUENCE</scope>
    <source>
        <strain evidence="4">TK_35</strain>
    </source>
</reference>
<dbReference type="AlphaFoldDB" id="A0AA39CNR3"/>
<gene>
    <name evidence="4" type="ORF">H2204_013989</name>
</gene>
<dbReference type="Gene3D" id="3.40.50.720">
    <property type="entry name" value="NAD(P)-binding Rossmann-like Domain"/>
    <property type="match status" value="1"/>
</dbReference>
<sequence>MSVESLRGKVVAVTGGSSGIGLAVVRKLLAAGTKVAVADIAAEAPEVSTSPANIHRDYTFTKVDVTNSEAVQEWVQATAAHFGRLDAMVPNAGVSFDQDDSFDVKHLQRTLAVNVEGVWNCAAAAFHQFRKQGGPGSVCSTASVNGLRGQSKTAAYNASKHAVVGLTKSLALDWAPYGIRVNAVAPGKKP</sequence>
<dbReference type="InterPro" id="IPR020904">
    <property type="entry name" value="Sc_DH/Rdtase_CS"/>
</dbReference>
<dbReference type="FunFam" id="3.40.50.720:FF:000084">
    <property type="entry name" value="Short-chain dehydrogenase reductase"/>
    <property type="match status" value="1"/>
</dbReference>
<dbReference type="PRINTS" id="PR00080">
    <property type="entry name" value="SDRFAMILY"/>
</dbReference>
<dbReference type="PROSITE" id="PS00061">
    <property type="entry name" value="ADH_SHORT"/>
    <property type="match status" value="1"/>
</dbReference>
<evidence type="ECO:0000256" key="2">
    <source>
        <dbReference type="ARBA" id="ARBA00022857"/>
    </source>
</evidence>
<dbReference type="Pfam" id="PF00106">
    <property type="entry name" value="adh_short"/>
    <property type="match status" value="1"/>
</dbReference>
<dbReference type="EMBL" id="JAPDRN010000168">
    <property type="protein sequence ID" value="KAJ9616194.1"/>
    <property type="molecule type" value="Genomic_DNA"/>
</dbReference>
<dbReference type="SUPFAM" id="SSF51735">
    <property type="entry name" value="NAD(P)-binding Rossmann-fold domains"/>
    <property type="match status" value="1"/>
</dbReference>
<organism evidence="4 5">
    <name type="scientific">Knufia peltigerae</name>
    <dbReference type="NCBI Taxonomy" id="1002370"/>
    <lineage>
        <taxon>Eukaryota</taxon>
        <taxon>Fungi</taxon>
        <taxon>Dikarya</taxon>
        <taxon>Ascomycota</taxon>
        <taxon>Pezizomycotina</taxon>
        <taxon>Eurotiomycetes</taxon>
        <taxon>Chaetothyriomycetidae</taxon>
        <taxon>Chaetothyriales</taxon>
        <taxon>Trichomeriaceae</taxon>
        <taxon>Knufia</taxon>
    </lineage>
</organism>
<dbReference type="Proteomes" id="UP001172681">
    <property type="component" value="Unassembled WGS sequence"/>
</dbReference>
<protein>
    <submittedName>
        <fullName evidence="4">Uncharacterized protein</fullName>
    </submittedName>
</protein>
<dbReference type="PANTHER" id="PTHR42760">
    <property type="entry name" value="SHORT-CHAIN DEHYDROGENASES/REDUCTASES FAMILY MEMBER"/>
    <property type="match status" value="1"/>
</dbReference>
<name>A0AA39CNR3_9EURO</name>
<evidence type="ECO:0000313" key="4">
    <source>
        <dbReference type="EMBL" id="KAJ9616194.1"/>
    </source>
</evidence>
<accession>A0AA39CNR3</accession>
<evidence type="ECO:0000256" key="3">
    <source>
        <dbReference type="RuleBase" id="RU000363"/>
    </source>
</evidence>
<proteinExistence type="inferred from homology"/>
<dbReference type="GO" id="GO:0016616">
    <property type="term" value="F:oxidoreductase activity, acting on the CH-OH group of donors, NAD or NADP as acceptor"/>
    <property type="evidence" value="ECO:0007669"/>
    <property type="project" value="TreeGrafter"/>
</dbReference>
<comment type="similarity">
    <text evidence="1 3">Belongs to the short-chain dehydrogenases/reductases (SDR) family.</text>
</comment>
<evidence type="ECO:0000313" key="5">
    <source>
        <dbReference type="Proteomes" id="UP001172681"/>
    </source>
</evidence>
<dbReference type="InterPro" id="IPR002347">
    <property type="entry name" value="SDR_fam"/>
</dbReference>
<dbReference type="InterPro" id="IPR036291">
    <property type="entry name" value="NAD(P)-bd_dom_sf"/>
</dbReference>
<keyword evidence="2" id="KW-0521">NADP</keyword>
<keyword evidence="5" id="KW-1185">Reference proteome</keyword>
<dbReference type="PRINTS" id="PR00081">
    <property type="entry name" value="GDHRDH"/>
</dbReference>
<comment type="caution">
    <text evidence="4">The sequence shown here is derived from an EMBL/GenBank/DDBJ whole genome shotgun (WGS) entry which is preliminary data.</text>
</comment>
<evidence type="ECO:0000256" key="1">
    <source>
        <dbReference type="ARBA" id="ARBA00006484"/>
    </source>
</evidence>
<dbReference type="CDD" id="cd05233">
    <property type="entry name" value="SDR_c"/>
    <property type="match status" value="1"/>
</dbReference>